<keyword evidence="4" id="KW-1185">Reference proteome</keyword>
<dbReference type="PANTHER" id="PTHR46797">
    <property type="entry name" value="HTH-TYPE TRANSCRIPTIONAL REGULATOR"/>
    <property type="match status" value="1"/>
</dbReference>
<name>A0ABX7NY64_9BACT</name>
<reference evidence="3 4" key="1">
    <citation type="submission" date="2021-02" db="EMBL/GenBank/DDBJ databases">
        <title>De Novo genome assembly of isolated myxobacteria.</title>
        <authorList>
            <person name="Stevens D.C."/>
        </authorList>
    </citation>
    <scope>NUCLEOTIDE SEQUENCE [LARGE SCALE GENOMIC DNA]</scope>
    <source>
        <strain evidence="4">SCPEA02</strain>
    </source>
</reference>
<dbReference type="InterPro" id="IPR050807">
    <property type="entry name" value="TransReg_Diox_bact_type"/>
</dbReference>
<dbReference type="PROSITE" id="PS50943">
    <property type="entry name" value="HTH_CROC1"/>
    <property type="match status" value="1"/>
</dbReference>
<keyword evidence="1" id="KW-0238">DNA-binding</keyword>
<evidence type="ECO:0000313" key="3">
    <source>
        <dbReference type="EMBL" id="QSQ23673.1"/>
    </source>
</evidence>
<dbReference type="RefSeq" id="WP_206725244.1">
    <property type="nucleotide sequence ID" value="NZ_CP071090.1"/>
</dbReference>
<dbReference type="InterPro" id="IPR010982">
    <property type="entry name" value="Lambda_DNA-bd_dom_sf"/>
</dbReference>
<dbReference type="InterPro" id="IPR001387">
    <property type="entry name" value="Cro/C1-type_HTH"/>
</dbReference>
<evidence type="ECO:0000313" key="4">
    <source>
        <dbReference type="Proteomes" id="UP000662747"/>
    </source>
</evidence>
<feature type="domain" description="HTH cro/C1-type" evidence="2">
    <location>
        <begin position="22"/>
        <end position="76"/>
    </location>
</feature>
<accession>A0ABX7NY64</accession>
<gene>
    <name evidence="3" type="ORF">JY651_01420</name>
</gene>
<evidence type="ECO:0000259" key="2">
    <source>
        <dbReference type="PROSITE" id="PS50943"/>
    </source>
</evidence>
<evidence type="ECO:0000256" key="1">
    <source>
        <dbReference type="ARBA" id="ARBA00023125"/>
    </source>
</evidence>
<dbReference type="Pfam" id="PF01381">
    <property type="entry name" value="HTH_3"/>
    <property type="match status" value="1"/>
</dbReference>
<dbReference type="CDD" id="cd00093">
    <property type="entry name" value="HTH_XRE"/>
    <property type="match status" value="1"/>
</dbReference>
<dbReference type="Gene3D" id="1.10.260.40">
    <property type="entry name" value="lambda repressor-like DNA-binding domains"/>
    <property type="match status" value="1"/>
</dbReference>
<dbReference type="SMART" id="SM00530">
    <property type="entry name" value="HTH_XRE"/>
    <property type="match status" value="1"/>
</dbReference>
<sequence length="169" mass="18625">MPPGPPDTSSASGHLQGLARRIRALRERRGLTQEDFAARCGISVSFASLLERGERSPSYETLLQVASALELPLWELLRLDDTQDAGVHRLEDFVRERRLSRADLDRLLAVAEVMFSDAAASGDSHASRRPEPARCGEPGCTRPVLARGLCTAHYHRERRRRVAGAGAED</sequence>
<dbReference type="SUPFAM" id="SSF47413">
    <property type="entry name" value="lambda repressor-like DNA-binding domains"/>
    <property type="match status" value="1"/>
</dbReference>
<organism evidence="3 4">
    <name type="scientific">Pyxidicoccus parkwayensis</name>
    <dbReference type="NCBI Taxonomy" id="2813578"/>
    <lineage>
        <taxon>Bacteria</taxon>
        <taxon>Pseudomonadati</taxon>
        <taxon>Myxococcota</taxon>
        <taxon>Myxococcia</taxon>
        <taxon>Myxococcales</taxon>
        <taxon>Cystobacterineae</taxon>
        <taxon>Myxococcaceae</taxon>
        <taxon>Pyxidicoccus</taxon>
    </lineage>
</organism>
<protein>
    <submittedName>
        <fullName evidence="3">Helix-turn-helix domain-containing protein</fullName>
    </submittedName>
</protein>
<dbReference type="Proteomes" id="UP000662747">
    <property type="component" value="Chromosome"/>
</dbReference>
<dbReference type="EMBL" id="CP071090">
    <property type="protein sequence ID" value="QSQ23673.1"/>
    <property type="molecule type" value="Genomic_DNA"/>
</dbReference>
<dbReference type="PANTHER" id="PTHR46797:SF1">
    <property type="entry name" value="METHYLPHOSPHONATE SYNTHASE"/>
    <property type="match status" value="1"/>
</dbReference>
<proteinExistence type="predicted"/>